<dbReference type="AlphaFoldDB" id="A0ABD2MPA0"/>
<dbReference type="SMART" id="SM00312">
    <property type="entry name" value="PX"/>
    <property type="match status" value="1"/>
</dbReference>
<feature type="region of interest" description="Disordered" evidence="2">
    <location>
        <begin position="250"/>
        <end position="280"/>
    </location>
</feature>
<feature type="compositionally biased region" description="Basic and acidic residues" evidence="2">
    <location>
        <begin position="293"/>
        <end position="311"/>
    </location>
</feature>
<dbReference type="InterPro" id="IPR037213">
    <property type="entry name" value="Run_dom_sf"/>
</dbReference>
<evidence type="ECO:0008006" key="7">
    <source>
        <dbReference type="Google" id="ProtNLM"/>
    </source>
</evidence>
<feature type="coiled-coil region" evidence="1">
    <location>
        <begin position="374"/>
        <end position="408"/>
    </location>
</feature>
<comment type="caution">
    <text evidence="5">The sequence shown here is derived from an EMBL/GenBank/DDBJ whole genome shotgun (WGS) entry which is preliminary data.</text>
</comment>
<reference evidence="5 6" key="1">
    <citation type="journal article" date="2021" name="BMC Biol.">
        <title>Horizontally acquired antibacterial genes associated with adaptive radiation of ladybird beetles.</title>
        <authorList>
            <person name="Li H.S."/>
            <person name="Tang X.F."/>
            <person name="Huang Y.H."/>
            <person name="Xu Z.Y."/>
            <person name="Chen M.L."/>
            <person name="Du X.Y."/>
            <person name="Qiu B.Y."/>
            <person name="Chen P.T."/>
            <person name="Zhang W."/>
            <person name="Slipinski A."/>
            <person name="Escalona H.E."/>
            <person name="Waterhouse R.M."/>
            <person name="Zwick A."/>
            <person name="Pang H."/>
        </authorList>
    </citation>
    <scope>NUCLEOTIDE SEQUENCE [LARGE SCALE GENOMIC DNA]</scope>
    <source>
        <strain evidence="5">SYSU2018</strain>
    </source>
</reference>
<dbReference type="Pfam" id="PF02759">
    <property type="entry name" value="RUN"/>
    <property type="match status" value="1"/>
</dbReference>
<evidence type="ECO:0000259" key="3">
    <source>
        <dbReference type="PROSITE" id="PS50195"/>
    </source>
</evidence>
<evidence type="ECO:0000256" key="1">
    <source>
        <dbReference type="SAM" id="Coils"/>
    </source>
</evidence>
<dbReference type="EMBL" id="JABFTP020000021">
    <property type="protein sequence ID" value="KAL3268225.1"/>
    <property type="molecule type" value="Genomic_DNA"/>
</dbReference>
<feature type="domain" description="PX" evidence="3">
    <location>
        <begin position="495"/>
        <end position="614"/>
    </location>
</feature>
<evidence type="ECO:0000313" key="6">
    <source>
        <dbReference type="Proteomes" id="UP001516400"/>
    </source>
</evidence>
<dbReference type="Pfam" id="PF00787">
    <property type="entry name" value="PX"/>
    <property type="match status" value="1"/>
</dbReference>
<dbReference type="CDD" id="cd17689">
    <property type="entry name" value="RUN_SNX29"/>
    <property type="match status" value="1"/>
</dbReference>
<dbReference type="PROSITE" id="PS50195">
    <property type="entry name" value="PX"/>
    <property type="match status" value="1"/>
</dbReference>
<name>A0ABD2MPA0_9CUCU</name>
<evidence type="ECO:0000313" key="5">
    <source>
        <dbReference type="EMBL" id="KAL3268225.1"/>
    </source>
</evidence>
<dbReference type="PROSITE" id="PS50826">
    <property type="entry name" value="RUN"/>
    <property type="match status" value="1"/>
</dbReference>
<dbReference type="SUPFAM" id="SSF140741">
    <property type="entry name" value="RUN domain-like"/>
    <property type="match status" value="1"/>
</dbReference>
<dbReference type="InterPro" id="IPR001683">
    <property type="entry name" value="PX_dom"/>
</dbReference>
<dbReference type="Proteomes" id="UP001516400">
    <property type="component" value="Unassembled WGS sequence"/>
</dbReference>
<feature type="domain" description="RUN" evidence="4">
    <location>
        <begin position="49"/>
        <end position="197"/>
    </location>
</feature>
<feature type="compositionally biased region" description="Low complexity" evidence="2">
    <location>
        <begin position="250"/>
        <end position="270"/>
    </location>
</feature>
<gene>
    <name evidence="5" type="ORF">HHI36_007349</name>
</gene>
<dbReference type="InterPro" id="IPR036871">
    <property type="entry name" value="PX_dom_sf"/>
</dbReference>
<dbReference type="InterPro" id="IPR004012">
    <property type="entry name" value="Run_dom"/>
</dbReference>
<dbReference type="SMART" id="SM00593">
    <property type="entry name" value="RUN"/>
    <property type="match status" value="1"/>
</dbReference>
<feature type="compositionally biased region" description="Polar residues" evidence="2">
    <location>
        <begin position="312"/>
        <end position="325"/>
    </location>
</feature>
<feature type="region of interest" description="Disordered" evidence="2">
    <location>
        <begin position="293"/>
        <end position="325"/>
    </location>
</feature>
<sequence length="673" mass="76783">MSLKLMSVIPTSLGTHNLKSEDSDILLKQLLECVQNCQKRFGGKTELATEFDSCVIALCLTLERVLSHGLRSKRFESQQTSTLKQVSEIVASSLNIGNDNLSFWPFIKCHLIKHEQERYSVLKNVYTDIGKARAWIRAALNERSLERYFHTLLGDTDSLKIYYEDWAFLRDFDKNSMLPNMAAGLAAILFAISIDKPELNDSNIPQGLLVGLSKSEPIIEAPLPDQNKFTKDKKKKRVARQFISFDEDSLLSSSIPSSSGSISSETNSLSETQYSSSAPKQYVKIKRTPSFKMEDKLHEESPDDIRRKLSKENSGTHSRFSSQVPETLTPVSQANIGELTPILVEIGEEGGSPDFSDEIVEAPSDISAVLTAVESKNEEERKKLQDKIEFLNKENETLKGQVKKYLSALKMLGRDDELEDMDQIEGMPDYKSEAKIFEKKLVQVAEMHAELMDFNVHLQQAICEKDSLLDCLKLELEMLRGPLPIEEINLEDTMGSVHVWIPSAFLTGPPSSSHHVYQIFLRAGNDEWNIYRRYAQFHALHTDLKKLDPAIGTFDFPPKKSIGKRDAALVEDRRKRLQIYLRRVLAHWPELSHCSSRLLLEQHLSFFKDQKEKETKRRVIFLLEETQIITIQACNTSFSINQCNQLTMNINFIIKCYRLCFIHILFLQLLIAK</sequence>
<evidence type="ECO:0000256" key="2">
    <source>
        <dbReference type="SAM" id="MobiDB-lite"/>
    </source>
</evidence>
<dbReference type="InterPro" id="IPR047329">
    <property type="entry name" value="RUN_SNX29"/>
</dbReference>
<dbReference type="Gene3D" id="3.30.1520.10">
    <property type="entry name" value="Phox-like domain"/>
    <property type="match status" value="1"/>
</dbReference>
<dbReference type="SUPFAM" id="SSF64268">
    <property type="entry name" value="PX domain"/>
    <property type="match status" value="1"/>
</dbReference>
<dbReference type="InterPro" id="IPR037916">
    <property type="entry name" value="SNX29_PX"/>
</dbReference>
<accession>A0ABD2MPA0</accession>
<evidence type="ECO:0000259" key="4">
    <source>
        <dbReference type="PROSITE" id="PS50826"/>
    </source>
</evidence>
<organism evidence="5 6">
    <name type="scientific">Cryptolaemus montrouzieri</name>
    <dbReference type="NCBI Taxonomy" id="559131"/>
    <lineage>
        <taxon>Eukaryota</taxon>
        <taxon>Metazoa</taxon>
        <taxon>Ecdysozoa</taxon>
        <taxon>Arthropoda</taxon>
        <taxon>Hexapoda</taxon>
        <taxon>Insecta</taxon>
        <taxon>Pterygota</taxon>
        <taxon>Neoptera</taxon>
        <taxon>Endopterygota</taxon>
        <taxon>Coleoptera</taxon>
        <taxon>Polyphaga</taxon>
        <taxon>Cucujiformia</taxon>
        <taxon>Coccinelloidea</taxon>
        <taxon>Coccinellidae</taxon>
        <taxon>Scymninae</taxon>
        <taxon>Scymnini</taxon>
        <taxon>Cryptolaemus</taxon>
    </lineage>
</organism>
<protein>
    <recommendedName>
        <fullName evidence="7">Sorting nexin-29</fullName>
    </recommendedName>
</protein>
<dbReference type="PANTHER" id="PTHR47194">
    <property type="entry name" value="SORTING NEXIN-29-RELATED"/>
    <property type="match status" value="1"/>
</dbReference>
<dbReference type="PANTHER" id="PTHR47194:SF3">
    <property type="entry name" value="SORTING NEXIN 29"/>
    <property type="match status" value="1"/>
</dbReference>
<dbReference type="Gene3D" id="1.20.58.900">
    <property type="match status" value="1"/>
</dbReference>
<keyword evidence="1" id="KW-0175">Coiled coil</keyword>
<dbReference type="CDD" id="cd07277">
    <property type="entry name" value="PX_RUN"/>
    <property type="match status" value="1"/>
</dbReference>
<proteinExistence type="predicted"/>
<keyword evidence="6" id="KW-1185">Reference proteome</keyword>